<organism evidence="1 2">
    <name type="scientific">Cucumis melo var. makuwa</name>
    <name type="common">Oriental melon</name>
    <dbReference type="NCBI Taxonomy" id="1194695"/>
    <lineage>
        <taxon>Eukaryota</taxon>
        <taxon>Viridiplantae</taxon>
        <taxon>Streptophyta</taxon>
        <taxon>Embryophyta</taxon>
        <taxon>Tracheophyta</taxon>
        <taxon>Spermatophyta</taxon>
        <taxon>Magnoliopsida</taxon>
        <taxon>eudicotyledons</taxon>
        <taxon>Gunneridae</taxon>
        <taxon>Pentapetalae</taxon>
        <taxon>rosids</taxon>
        <taxon>fabids</taxon>
        <taxon>Cucurbitales</taxon>
        <taxon>Cucurbitaceae</taxon>
        <taxon>Benincaseae</taxon>
        <taxon>Cucumis</taxon>
    </lineage>
</organism>
<accession>A0A5D3CK85</accession>
<name>A0A5D3CK85_CUCMM</name>
<dbReference type="EMBL" id="SSTD01010378">
    <property type="protein sequence ID" value="TYK11945.1"/>
    <property type="molecule type" value="Genomic_DNA"/>
</dbReference>
<sequence length="102" mass="11617">MNVTMKVVKEEVNVNVIILNDQQKDAIETFVLREDTIDFCNMREAKTLTLVAYMAAFWLSEKASLKVSLAWLCEMMLTGMSSEVKVQQVGAVKNFSCKVQYK</sequence>
<comment type="caution">
    <text evidence="1">The sequence shown here is derived from an EMBL/GenBank/DDBJ whole genome shotgun (WGS) entry which is preliminary data.</text>
</comment>
<gene>
    <name evidence="1" type="ORF">E5676_scaffold177G001270</name>
</gene>
<dbReference type="Proteomes" id="UP000321947">
    <property type="component" value="Unassembled WGS sequence"/>
</dbReference>
<proteinExistence type="predicted"/>
<evidence type="ECO:0000313" key="1">
    <source>
        <dbReference type="EMBL" id="TYK11945.1"/>
    </source>
</evidence>
<dbReference type="AlphaFoldDB" id="A0A5D3CK85"/>
<reference evidence="1 2" key="1">
    <citation type="submission" date="2019-08" db="EMBL/GenBank/DDBJ databases">
        <title>Draft genome sequences of two oriental melons (Cucumis melo L. var makuwa).</title>
        <authorList>
            <person name="Kwon S.-Y."/>
        </authorList>
    </citation>
    <scope>NUCLEOTIDE SEQUENCE [LARGE SCALE GENOMIC DNA]</scope>
    <source>
        <strain evidence="2">cv. Chang Bougi</strain>
        <tissue evidence="1">Leaf</tissue>
    </source>
</reference>
<protein>
    <submittedName>
        <fullName evidence="1">Uncharacterized protein</fullName>
    </submittedName>
</protein>
<evidence type="ECO:0000313" key="2">
    <source>
        <dbReference type="Proteomes" id="UP000321947"/>
    </source>
</evidence>